<keyword evidence="2" id="KW-1185">Reference proteome</keyword>
<organism evidence="1 2">
    <name type="scientific">Arctium lappa</name>
    <name type="common">Greater burdock</name>
    <name type="synonym">Lappa major</name>
    <dbReference type="NCBI Taxonomy" id="4217"/>
    <lineage>
        <taxon>Eukaryota</taxon>
        <taxon>Viridiplantae</taxon>
        <taxon>Streptophyta</taxon>
        <taxon>Embryophyta</taxon>
        <taxon>Tracheophyta</taxon>
        <taxon>Spermatophyta</taxon>
        <taxon>Magnoliopsida</taxon>
        <taxon>eudicotyledons</taxon>
        <taxon>Gunneridae</taxon>
        <taxon>Pentapetalae</taxon>
        <taxon>asterids</taxon>
        <taxon>campanulids</taxon>
        <taxon>Asterales</taxon>
        <taxon>Asteraceae</taxon>
        <taxon>Carduoideae</taxon>
        <taxon>Cardueae</taxon>
        <taxon>Arctiinae</taxon>
        <taxon>Arctium</taxon>
    </lineage>
</organism>
<proteinExistence type="predicted"/>
<dbReference type="Proteomes" id="UP001055879">
    <property type="component" value="Linkage Group LG06"/>
</dbReference>
<gene>
    <name evidence="1" type="ORF">L6452_19686</name>
</gene>
<dbReference type="EMBL" id="CM042052">
    <property type="protein sequence ID" value="KAI3718802.1"/>
    <property type="molecule type" value="Genomic_DNA"/>
</dbReference>
<accession>A0ACB9B8S1</accession>
<reference evidence="1 2" key="2">
    <citation type="journal article" date="2022" name="Mol. Ecol. Resour.">
        <title>The genomes of chicory, endive, great burdock and yacon provide insights into Asteraceae paleo-polyploidization history and plant inulin production.</title>
        <authorList>
            <person name="Fan W."/>
            <person name="Wang S."/>
            <person name="Wang H."/>
            <person name="Wang A."/>
            <person name="Jiang F."/>
            <person name="Liu H."/>
            <person name="Zhao H."/>
            <person name="Xu D."/>
            <person name="Zhang Y."/>
        </authorList>
    </citation>
    <scope>NUCLEOTIDE SEQUENCE [LARGE SCALE GENOMIC DNA]</scope>
    <source>
        <strain evidence="2">cv. Niubang</strain>
    </source>
</reference>
<evidence type="ECO:0000313" key="1">
    <source>
        <dbReference type="EMBL" id="KAI3718802.1"/>
    </source>
</evidence>
<evidence type="ECO:0000313" key="2">
    <source>
        <dbReference type="Proteomes" id="UP001055879"/>
    </source>
</evidence>
<reference evidence="2" key="1">
    <citation type="journal article" date="2022" name="Mol. Ecol. Resour.">
        <title>The genomes of chicory, endive, great burdock and yacon provide insights into Asteraceae palaeo-polyploidization history and plant inulin production.</title>
        <authorList>
            <person name="Fan W."/>
            <person name="Wang S."/>
            <person name="Wang H."/>
            <person name="Wang A."/>
            <person name="Jiang F."/>
            <person name="Liu H."/>
            <person name="Zhao H."/>
            <person name="Xu D."/>
            <person name="Zhang Y."/>
        </authorList>
    </citation>
    <scope>NUCLEOTIDE SEQUENCE [LARGE SCALE GENOMIC DNA]</scope>
    <source>
        <strain evidence="2">cv. Niubang</strain>
    </source>
</reference>
<comment type="caution">
    <text evidence="1">The sequence shown here is derived from an EMBL/GenBank/DDBJ whole genome shotgun (WGS) entry which is preliminary data.</text>
</comment>
<protein>
    <submittedName>
        <fullName evidence="1">Uncharacterized protein</fullName>
    </submittedName>
</protein>
<sequence length="105" mass="11889">MRKKRGSVENKNLDVKLTEGVESDKKVTIKENSNSHFKCGNQLEDASIAREDSKNDEVKKEKHIHPTAQAEEESTNLLIVTNEPSKVFHSSTADKRKGVRQLKMN</sequence>
<name>A0ACB9B8S1_ARCLA</name>